<proteinExistence type="predicted"/>
<dbReference type="Proteomes" id="UP000217289">
    <property type="component" value="Chromosome"/>
</dbReference>
<evidence type="ECO:0000313" key="4">
    <source>
        <dbReference type="EMBL" id="ATB26686.1"/>
    </source>
</evidence>
<feature type="chain" id="PRO_5012425387" evidence="2">
    <location>
        <begin position="27"/>
        <end position="1376"/>
    </location>
</feature>
<dbReference type="InterPro" id="IPR003410">
    <property type="entry name" value="HYR_dom"/>
</dbReference>
<organism evidence="4 5">
    <name type="scientific">Melittangium boletus DSM 14713</name>
    <dbReference type="NCBI Taxonomy" id="1294270"/>
    <lineage>
        <taxon>Bacteria</taxon>
        <taxon>Pseudomonadati</taxon>
        <taxon>Myxococcota</taxon>
        <taxon>Myxococcia</taxon>
        <taxon>Myxococcales</taxon>
        <taxon>Cystobacterineae</taxon>
        <taxon>Archangiaceae</taxon>
        <taxon>Melittangium</taxon>
    </lineage>
</organism>
<evidence type="ECO:0000313" key="5">
    <source>
        <dbReference type="Proteomes" id="UP000217289"/>
    </source>
</evidence>
<gene>
    <name evidence="4" type="ORF">MEBOL_000120</name>
</gene>
<dbReference type="InterPro" id="IPR013783">
    <property type="entry name" value="Ig-like_fold"/>
</dbReference>
<feature type="domain" description="HYR" evidence="3">
    <location>
        <begin position="939"/>
        <end position="1019"/>
    </location>
</feature>
<dbReference type="NCBIfam" id="TIGR04534">
    <property type="entry name" value="ELWxxDGT_rpt"/>
    <property type="match status" value="5"/>
</dbReference>
<evidence type="ECO:0000256" key="1">
    <source>
        <dbReference type="ARBA" id="ARBA00022737"/>
    </source>
</evidence>
<dbReference type="PROSITE" id="PS50825">
    <property type="entry name" value="HYR"/>
    <property type="match status" value="4"/>
</dbReference>
<dbReference type="InterPro" id="IPR011047">
    <property type="entry name" value="Quinoprotein_ADH-like_sf"/>
</dbReference>
<dbReference type="EMBL" id="CP022163">
    <property type="protein sequence ID" value="ATB26686.1"/>
    <property type="molecule type" value="Genomic_DNA"/>
</dbReference>
<dbReference type="PROSITE" id="PS51257">
    <property type="entry name" value="PROKAR_LIPOPROTEIN"/>
    <property type="match status" value="1"/>
</dbReference>
<keyword evidence="1" id="KW-0677">Repeat</keyword>
<feature type="domain" description="HYR" evidence="3">
    <location>
        <begin position="1258"/>
        <end position="1336"/>
    </location>
</feature>
<evidence type="ECO:0000259" key="3">
    <source>
        <dbReference type="PROSITE" id="PS50825"/>
    </source>
</evidence>
<keyword evidence="2" id="KW-0732">Signal</keyword>
<dbReference type="InterPro" id="IPR030916">
    <property type="entry name" value="ELWxxDGT_rpt"/>
</dbReference>
<dbReference type="SUPFAM" id="SSF50998">
    <property type="entry name" value="Quinoprotein alcohol dehydrogenase-like"/>
    <property type="match status" value="2"/>
</dbReference>
<feature type="domain" description="HYR" evidence="3">
    <location>
        <begin position="1102"/>
        <end position="1180"/>
    </location>
</feature>
<dbReference type="Pfam" id="PF02494">
    <property type="entry name" value="HYR"/>
    <property type="match status" value="5"/>
</dbReference>
<feature type="signal peptide" evidence="2">
    <location>
        <begin position="1"/>
        <end position="26"/>
    </location>
</feature>
<dbReference type="Gene3D" id="2.60.40.10">
    <property type="entry name" value="Immunoglobulins"/>
    <property type="match status" value="1"/>
</dbReference>
<reference evidence="4 5" key="1">
    <citation type="submission" date="2017-06" db="EMBL/GenBank/DDBJ databases">
        <authorList>
            <person name="Kim H.J."/>
            <person name="Triplett B.A."/>
        </authorList>
    </citation>
    <scope>NUCLEOTIDE SEQUENCE [LARGE SCALE GENOMIC DNA]</scope>
    <source>
        <strain evidence="4 5">DSM 14713</strain>
    </source>
</reference>
<dbReference type="PANTHER" id="PTHR24273:SF32">
    <property type="entry name" value="HYALIN"/>
    <property type="match status" value="1"/>
</dbReference>
<keyword evidence="5" id="KW-1185">Reference proteome</keyword>
<evidence type="ECO:0000256" key="2">
    <source>
        <dbReference type="SAM" id="SignalP"/>
    </source>
</evidence>
<name>A0A286NUP1_9BACT</name>
<dbReference type="KEGG" id="mbd:MEBOL_000120"/>
<sequence length="1376" mass="144055">MVECRMVKANTGLLSLCVLVLGAACAEPIHDAPVPAPLKATRRALGEGPASQMVDVGTSADNALAPRPASLTAAGTTLLFSADDGTTGRELWRLTPVGPALLADISPGNASAEPSQLFYSRGLTWFSATNGQQGLELWRTDGTTTGTVMVKDIQPGPASSRPANFTEYKGWIFFSADDGDKGNELWRTDGTAAGTVRLVDLYLGAGDGNPRAFTEMDGQLYFTATGNGGTRQLWRTNGTPGGTVRLGQNVTVSSSATSRELVRSGRVIYFAGDNGTGGNELWKTDGTEEGTVRVKDILPGALSSDPLQLTVLGNAVYFVATDGTTGRELWKSDGTEAGTQRVLELTPGNNTVETPDSLVATASRLFFRMKDATRVETSLHVTDGTAAGTQKLVDFKALGGKGPLSMKEHGNTLYFTGSQTIPFNYGIEVWTSDGTVAGTKAIGNNFLPDSSTAPVPGSFTVWEDNVYFTAIAPGTGLDPDPAVPTLWRTRGTVATTRPVGSDLTPPPTRGSSPVPFVNWNGALYFTSFEPYAAARLWRTEGTAATTVALKDIVPKIELQFSSTQGLTSLTPLGDALYFAALPRVSTGYQLWKTGGTPATTTQVSSRVSLSLYDYPNPIELAAFGGALFFAGQDAAHGVELWKTDGTDAGTVLVKDLVPGGGSSTPLHFTLLGDALYFLVQDTSGGRALWKTDGTEAGTVQVTDIRNVENRSSVVSILGVLEDTLYFVAGADGTGYELWKTDGTSYSLVKDIAPGNQDSGPDHFTRLGDSFYFTATDGTSGVELWKSDGTEAGTLRVKDIYPGAGSATPLALTALGGHLYFTANDGTTGAELWKTDGTEAGTLRVKDILPGPRGGVLAEALLALPTEQLVLFAANDGVHGTELWRSDGTEAGTFLLHDIAPWRLGSEPSGFTFYGDSIIFSASDGRHGQEPWTMPRARLVNSVPPGITCPADQTVEAQQALGAAVDFEPAEATDDDPTLPPAVSYSHESGGLFLFGTTQVTATARDAAGLVASCTFNVTVQDTTPPEVFCPTTATVEATSAEGALVSFPLPWAKDAVTHQPHVDTYPFSGTVFPQGDTTVTVTATDDLGNSNQCTFTVSVRDTTASTLTCPADQLVEAEDASGAIATWPPAEASDPVSTPVLTYAHTSGERFPLGKTPVEVTARDEAGNVSRCTFHVIIRDSVAPTLKCPAAIELEATGPEGAPADFLVTNVVDNISSVTVRTLPSSGDTFPVGETSVRVLAEDTSGNVSECRFSVRVNDTLPPLLTCPQTVVVPEGPVKVTLPTPAVTDRVTPEPAITFSPASGSEFPLGDTSVEVTATDASGNIAQCTFTVHVEKAKSGCSAAPASMGASGWMGLLSLLAFAARRKARSSTGGVR</sequence>
<protein>
    <submittedName>
        <fullName evidence="4">HYR domain-containing protein</fullName>
    </submittedName>
</protein>
<feature type="domain" description="HYR" evidence="3">
    <location>
        <begin position="1020"/>
        <end position="1101"/>
    </location>
</feature>
<dbReference type="PANTHER" id="PTHR24273">
    <property type="entry name" value="FI04643P-RELATED"/>
    <property type="match status" value="1"/>
</dbReference>
<accession>A0A286NUP1</accession>